<reference evidence="2" key="1">
    <citation type="submission" date="2023-05" db="EMBL/GenBank/DDBJ databases">
        <title>Limnohabitans sp. strain HM2-2 Genome sequencing and assembly.</title>
        <authorList>
            <person name="Jung Y."/>
        </authorList>
    </citation>
    <scope>NUCLEOTIDE SEQUENCE</scope>
    <source>
        <strain evidence="2">HM2-2</strain>
    </source>
</reference>
<organism evidence="2 3">
    <name type="scientific">Limnohabitans lacus</name>
    <dbReference type="NCBI Taxonomy" id="3045173"/>
    <lineage>
        <taxon>Bacteria</taxon>
        <taxon>Pseudomonadati</taxon>
        <taxon>Pseudomonadota</taxon>
        <taxon>Betaproteobacteria</taxon>
        <taxon>Burkholderiales</taxon>
        <taxon>Comamonadaceae</taxon>
        <taxon>Limnohabitans</taxon>
    </lineage>
</organism>
<evidence type="ECO:0000313" key="3">
    <source>
        <dbReference type="Proteomes" id="UP001431902"/>
    </source>
</evidence>
<proteinExistence type="predicted"/>
<dbReference type="SUPFAM" id="SSF55729">
    <property type="entry name" value="Acyl-CoA N-acyltransferases (Nat)"/>
    <property type="match status" value="1"/>
</dbReference>
<evidence type="ECO:0000313" key="2">
    <source>
        <dbReference type="EMBL" id="MDI9235029.1"/>
    </source>
</evidence>
<sequence length="243" mass="27381">MTPATTPNPGFFRRLWLRVLSAVDLVPAGSTPAASRWIPIRALAVRHKPRILKHLLALAPQDRYLRFGYPATDEQIERYVSGLNFVRDEIFGVFNRRLEIVAMAHLAYSVDPQWATCAEFGVSVDTRQRGRGLGAKLFRHAVNHARNEGVSMLFVHALSENVAMLKIARHAGARVERDGSESEAYLTVPEATLDSQVSGLFQDQMAEIDYQLKMQAKQFREWLATVQEIRQGVRGARHHSDPP</sequence>
<evidence type="ECO:0000259" key="1">
    <source>
        <dbReference type="PROSITE" id="PS51186"/>
    </source>
</evidence>
<comment type="caution">
    <text evidence="2">The sequence shown here is derived from an EMBL/GenBank/DDBJ whole genome shotgun (WGS) entry which is preliminary data.</text>
</comment>
<keyword evidence="3" id="KW-1185">Reference proteome</keyword>
<name>A0ABT6XA74_9BURK</name>
<dbReference type="Pfam" id="PF00583">
    <property type="entry name" value="Acetyltransf_1"/>
    <property type="match status" value="1"/>
</dbReference>
<feature type="domain" description="N-acetyltransferase" evidence="1">
    <location>
        <begin position="38"/>
        <end position="194"/>
    </location>
</feature>
<gene>
    <name evidence="2" type="ORF">QLQ16_14410</name>
</gene>
<dbReference type="EMBL" id="JASGBH010000012">
    <property type="protein sequence ID" value="MDI9235029.1"/>
    <property type="molecule type" value="Genomic_DNA"/>
</dbReference>
<dbReference type="InterPro" id="IPR000182">
    <property type="entry name" value="GNAT_dom"/>
</dbReference>
<dbReference type="PROSITE" id="PS51186">
    <property type="entry name" value="GNAT"/>
    <property type="match status" value="1"/>
</dbReference>
<dbReference type="RefSeq" id="WP_283225373.1">
    <property type="nucleotide sequence ID" value="NZ_JASGBH010000012.1"/>
</dbReference>
<protein>
    <submittedName>
        <fullName evidence="2">GNAT family N-acetyltransferase</fullName>
    </submittedName>
</protein>
<accession>A0ABT6XA74</accession>
<dbReference type="Proteomes" id="UP001431902">
    <property type="component" value="Unassembled WGS sequence"/>
</dbReference>
<dbReference type="InterPro" id="IPR016181">
    <property type="entry name" value="Acyl_CoA_acyltransferase"/>
</dbReference>
<dbReference type="Gene3D" id="3.40.630.30">
    <property type="match status" value="1"/>
</dbReference>
<dbReference type="CDD" id="cd04301">
    <property type="entry name" value="NAT_SF"/>
    <property type="match status" value="1"/>
</dbReference>